<accession>A0A4Y9QU24</accession>
<comment type="caution">
    <text evidence="2">The sequence shown here is derived from an EMBL/GenBank/DDBJ whole genome shotgun (WGS) entry which is preliminary data.</text>
</comment>
<feature type="chain" id="PRO_5021458321" evidence="1">
    <location>
        <begin position="27"/>
        <end position="84"/>
    </location>
</feature>
<dbReference type="Proteomes" id="UP000297647">
    <property type="component" value="Unassembled WGS sequence"/>
</dbReference>
<proteinExistence type="predicted"/>
<sequence length="84" mass="9299">MKNLLKTAFSGLFASILLSLPLQSFAGWEFKSVESIDRMDGRTYIVTHCETKIGDDCTTPGSATRMDITPVVELLEGYGLIRKL</sequence>
<dbReference type="RefSeq" id="WP_135072656.1">
    <property type="nucleotide sequence ID" value="NZ_SPSB01000002.1"/>
</dbReference>
<evidence type="ECO:0000256" key="1">
    <source>
        <dbReference type="SAM" id="SignalP"/>
    </source>
</evidence>
<name>A0A4Y9QU24_9BACT</name>
<gene>
    <name evidence="2" type="ORF">E4S40_07170</name>
</gene>
<reference evidence="2 3" key="1">
    <citation type="submission" date="2019-03" db="EMBL/GenBank/DDBJ databases">
        <title>Algoriphagus sp. nov, a new strain isolated from root system soil of mangrove plant Kandelia.</title>
        <authorList>
            <person name="Yin Q."/>
            <person name="Wang K."/>
            <person name="Song Z."/>
        </authorList>
    </citation>
    <scope>NUCLEOTIDE SEQUENCE [LARGE SCALE GENOMIC DNA]</scope>
    <source>
        <strain evidence="2 3">XY-J91</strain>
    </source>
</reference>
<dbReference type="OrthoDB" id="828095at2"/>
<organism evidence="2 3">
    <name type="scientific">Algoriphagus kandeliae</name>
    <dbReference type="NCBI Taxonomy" id="2562278"/>
    <lineage>
        <taxon>Bacteria</taxon>
        <taxon>Pseudomonadati</taxon>
        <taxon>Bacteroidota</taxon>
        <taxon>Cytophagia</taxon>
        <taxon>Cytophagales</taxon>
        <taxon>Cyclobacteriaceae</taxon>
        <taxon>Algoriphagus</taxon>
    </lineage>
</organism>
<keyword evidence="3" id="KW-1185">Reference proteome</keyword>
<dbReference type="AlphaFoldDB" id="A0A4Y9QU24"/>
<evidence type="ECO:0000313" key="2">
    <source>
        <dbReference type="EMBL" id="TFV95999.1"/>
    </source>
</evidence>
<keyword evidence="1" id="KW-0732">Signal</keyword>
<feature type="signal peptide" evidence="1">
    <location>
        <begin position="1"/>
        <end position="26"/>
    </location>
</feature>
<evidence type="ECO:0000313" key="3">
    <source>
        <dbReference type="Proteomes" id="UP000297647"/>
    </source>
</evidence>
<protein>
    <submittedName>
        <fullName evidence="2">Uncharacterized protein</fullName>
    </submittedName>
</protein>
<dbReference type="EMBL" id="SPSB01000002">
    <property type="protein sequence ID" value="TFV95999.1"/>
    <property type="molecule type" value="Genomic_DNA"/>
</dbReference>